<evidence type="ECO:0000313" key="7">
    <source>
        <dbReference type="EMBL" id="KAG7530792.1"/>
    </source>
</evidence>
<dbReference type="GO" id="GO:0000435">
    <property type="term" value="P:positive regulation of transcription from RNA polymerase II promoter by galactose"/>
    <property type="evidence" value="ECO:0007669"/>
    <property type="project" value="TreeGrafter"/>
</dbReference>
<keyword evidence="3" id="KW-0804">Transcription</keyword>
<evidence type="ECO:0000256" key="1">
    <source>
        <dbReference type="ARBA" id="ARBA00023015"/>
    </source>
</evidence>
<comment type="caution">
    <text evidence="7">The sequence shown here is derived from an EMBL/GenBank/DDBJ whole genome shotgun (WGS) entry which is preliminary data.</text>
</comment>
<evidence type="ECO:0000256" key="2">
    <source>
        <dbReference type="ARBA" id="ARBA00023125"/>
    </source>
</evidence>
<gene>
    <name evidence="7" type="ORF">FFLO_04771</name>
</gene>
<accession>A0A8K0JI20</accession>
<keyword evidence="4" id="KW-0539">Nucleus</keyword>
<dbReference type="SMART" id="SM00906">
    <property type="entry name" value="Fungal_trans"/>
    <property type="match status" value="1"/>
</dbReference>
<dbReference type="AlphaFoldDB" id="A0A8K0JI20"/>
<keyword evidence="8" id="KW-1185">Reference proteome</keyword>
<evidence type="ECO:0000259" key="6">
    <source>
        <dbReference type="SMART" id="SM00906"/>
    </source>
</evidence>
<evidence type="ECO:0000256" key="3">
    <source>
        <dbReference type="ARBA" id="ARBA00023163"/>
    </source>
</evidence>
<dbReference type="GO" id="GO:0000981">
    <property type="term" value="F:DNA-binding transcription factor activity, RNA polymerase II-specific"/>
    <property type="evidence" value="ECO:0007669"/>
    <property type="project" value="TreeGrafter"/>
</dbReference>
<dbReference type="InterPro" id="IPR007219">
    <property type="entry name" value="XnlR_reg_dom"/>
</dbReference>
<feature type="compositionally biased region" description="Pro residues" evidence="5">
    <location>
        <begin position="1"/>
        <end position="12"/>
    </location>
</feature>
<dbReference type="PANTHER" id="PTHR47424:SF3">
    <property type="entry name" value="REGULATORY PROTEIN GAL4"/>
    <property type="match status" value="1"/>
</dbReference>
<organism evidence="7 8">
    <name type="scientific">Filobasidium floriforme</name>
    <dbReference type="NCBI Taxonomy" id="5210"/>
    <lineage>
        <taxon>Eukaryota</taxon>
        <taxon>Fungi</taxon>
        <taxon>Dikarya</taxon>
        <taxon>Basidiomycota</taxon>
        <taxon>Agaricomycotina</taxon>
        <taxon>Tremellomycetes</taxon>
        <taxon>Filobasidiales</taxon>
        <taxon>Filobasidiaceae</taxon>
        <taxon>Filobasidium</taxon>
    </lineage>
</organism>
<feature type="region of interest" description="Disordered" evidence="5">
    <location>
        <begin position="1"/>
        <end position="41"/>
    </location>
</feature>
<dbReference type="CDD" id="cd12148">
    <property type="entry name" value="fungal_TF_MHR"/>
    <property type="match status" value="1"/>
</dbReference>
<dbReference type="Proteomes" id="UP000812966">
    <property type="component" value="Unassembled WGS sequence"/>
</dbReference>
<proteinExistence type="predicted"/>
<evidence type="ECO:0000256" key="4">
    <source>
        <dbReference type="ARBA" id="ARBA00023242"/>
    </source>
</evidence>
<dbReference type="GO" id="GO:0005634">
    <property type="term" value="C:nucleus"/>
    <property type="evidence" value="ECO:0007669"/>
    <property type="project" value="TreeGrafter"/>
</dbReference>
<sequence>MVPSQVPPPLPQQLPGNRIDPNLNNGSGSASGLHSQHPNVLLDPPVPIPNYLHPSNISLPTPLPSNTSLPLNLGVSLPTTAPSTAPPSPRTAEWAQNQSTHPDPQIDKNLDGTGSFTRKGGSGSSYLGLSSGVTFLNAILKLCKERGGIFIDVENTMPGPGMGGGPGSIEGPGDGPKGTLPPKEEYMPFVNSYFEYFHGITPMVHEPTVRATLTGKIPFPKNDSYLALIYMIFAMGALDSVAQESDFHGQTYCDIARAILNNDIMESGSVELVQAIAILANYLQRNDKPNAGYLCLGAAVRMAIGIGLHVHDNHAKMSPLEAEMRKRVWWSIALLESGCSKTFGRPSGLCGVNLSQIPLPSNIDDEDLTSSSERLPPGVARETLYSTLIAHSKLARATTIVHTSILHLQPAPSLDQIKQYDRMILQVIGELPSYITYPTGPVRNNFSRHVLLWRLRDWRATLFRPILLAAAFDQIKEKHLNPAIVDAISICRSLAAENLSEMGEYIRVAQLRGSTRAEEWYCMYLSHQSSLTLLLSLVGEPAHVEAEAWRGTILATATWFRQLKAMKTVCYAYDAESAHQH</sequence>
<reference evidence="7" key="1">
    <citation type="submission" date="2020-04" db="EMBL/GenBank/DDBJ databases">
        <title>Analysis of mating type loci in Filobasidium floriforme.</title>
        <authorList>
            <person name="Nowrousian M."/>
        </authorList>
    </citation>
    <scope>NUCLEOTIDE SEQUENCE</scope>
    <source>
        <strain evidence="7">CBS 6242</strain>
    </source>
</reference>
<feature type="domain" description="Xylanolytic transcriptional activator regulatory" evidence="6">
    <location>
        <begin position="292"/>
        <end position="366"/>
    </location>
</feature>
<dbReference type="PANTHER" id="PTHR47424">
    <property type="entry name" value="REGULATORY PROTEIN GAL4"/>
    <property type="match status" value="1"/>
</dbReference>
<keyword evidence="1" id="KW-0805">Transcription regulation</keyword>
<dbReference type="GO" id="GO:0006351">
    <property type="term" value="P:DNA-templated transcription"/>
    <property type="evidence" value="ECO:0007669"/>
    <property type="project" value="InterPro"/>
</dbReference>
<name>A0A8K0JI20_9TREE</name>
<dbReference type="InterPro" id="IPR051127">
    <property type="entry name" value="Fungal_SecMet_Regulators"/>
</dbReference>
<protein>
    <recommendedName>
        <fullName evidence="6">Xylanolytic transcriptional activator regulatory domain-containing protein</fullName>
    </recommendedName>
</protein>
<evidence type="ECO:0000256" key="5">
    <source>
        <dbReference type="SAM" id="MobiDB-lite"/>
    </source>
</evidence>
<dbReference type="Pfam" id="PF04082">
    <property type="entry name" value="Fungal_trans"/>
    <property type="match status" value="1"/>
</dbReference>
<keyword evidence="2" id="KW-0238">DNA-binding</keyword>
<feature type="compositionally biased region" description="Low complexity" evidence="5">
    <location>
        <begin position="74"/>
        <end position="83"/>
    </location>
</feature>
<dbReference type="GO" id="GO:0000978">
    <property type="term" value="F:RNA polymerase II cis-regulatory region sequence-specific DNA binding"/>
    <property type="evidence" value="ECO:0007669"/>
    <property type="project" value="TreeGrafter"/>
</dbReference>
<dbReference type="EMBL" id="JABELV010000108">
    <property type="protein sequence ID" value="KAG7530792.1"/>
    <property type="molecule type" value="Genomic_DNA"/>
</dbReference>
<feature type="compositionally biased region" description="Polar residues" evidence="5">
    <location>
        <begin position="22"/>
        <end position="38"/>
    </location>
</feature>
<dbReference type="GO" id="GO:0008270">
    <property type="term" value="F:zinc ion binding"/>
    <property type="evidence" value="ECO:0007669"/>
    <property type="project" value="InterPro"/>
</dbReference>
<evidence type="ECO:0000313" key="8">
    <source>
        <dbReference type="Proteomes" id="UP000812966"/>
    </source>
</evidence>
<feature type="region of interest" description="Disordered" evidence="5">
    <location>
        <begin position="74"/>
        <end position="123"/>
    </location>
</feature>